<dbReference type="OrthoDB" id="885342at2"/>
<proteinExistence type="predicted"/>
<keyword evidence="1" id="KW-0472">Membrane</keyword>
<keyword evidence="1" id="KW-0812">Transmembrane</keyword>
<evidence type="ECO:0000313" key="3">
    <source>
        <dbReference type="Proteomes" id="UP000319848"/>
    </source>
</evidence>
<sequence length="220" mass="24255">MKKINTIAFIFSFIAGYVDTAGFIALSGIFTAHVTGNLVLVGASFNNSHYETNILQLILIPIFFTSVFLTSIYFKISKTETYYKLKIALLVQACLLLIMCFLQNQFSFLAIGTIGVIAMGIQNAYMKIILNKLLPTTVMTGNVTLLAIEASNRFLKQNVSNVLRIISPILGFLSGAIIGAIIVHFIGIKSFLIPSVIILLMILITKNNIWRELVLKSVGE</sequence>
<feature type="transmembrane region" description="Helical" evidence="1">
    <location>
        <begin position="7"/>
        <end position="34"/>
    </location>
</feature>
<comment type="caution">
    <text evidence="2">The sequence shown here is derived from an EMBL/GenBank/DDBJ whole genome shotgun (WGS) entry which is preliminary data.</text>
</comment>
<gene>
    <name evidence="2" type="ORF">IP98_00363</name>
</gene>
<feature type="transmembrane region" description="Helical" evidence="1">
    <location>
        <begin position="162"/>
        <end position="185"/>
    </location>
</feature>
<dbReference type="InterPro" id="IPR010699">
    <property type="entry name" value="DUF1275"/>
</dbReference>
<dbReference type="Pfam" id="PF06912">
    <property type="entry name" value="DUF1275"/>
    <property type="match status" value="1"/>
</dbReference>
<dbReference type="RefSeq" id="WP_023571487.1">
    <property type="nucleotide sequence ID" value="NZ_AVBI01000019.1"/>
</dbReference>
<keyword evidence="3" id="KW-1185">Reference proteome</keyword>
<feature type="transmembrane region" description="Helical" evidence="1">
    <location>
        <begin position="191"/>
        <end position="209"/>
    </location>
</feature>
<protein>
    <submittedName>
        <fullName evidence="2">Uncharacterized membrane protein YoaK (UPF0700 family)</fullName>
    </submittedName>
</protein>
<feature type="transmembrane region" description="Helical" evidence="1">
    <location>
        <begin position="88"/>
        <end position="121"/>
    </location>
</feature>
<dbReference type="Proteomes" id="UP000319848">
    <property type="component" value="Unassembled WGS sequence"/>
</dbReference>
<dbReference type="PANTHER" id="PTHR37314">
    <property type="entry name" value="SLR0142 PROTEIN"/>
    <property type="match status" value="1"/>
</dbReference>
<name>V6RWW0_9FLAO</name>
<dbReference type="EMBL" id="VLKQ01000001">
    <property type="protein sequence ID" value="TWI15371.1"/>
    <property type="molecule type" value="Genomic_DNA"/>
</dbReference>
<organism evidence="2 3">
    <name type="scientific">Flavobacterium cauense R2A-7</name>
    <dbReference type="NCBI Taxonomy" id="1341154"/>
    <lineage>
        <taxon>Bacteria</taxon>
        <taxon>Pseudomonadati</taxon>
        <taxon>Bacteroidota</taxon>
        <taxon>Flavobacteriia</taxon>
        <taxon>Flavobacteriales</taxon>
        <taxon>Flavobacteriaceae</taxon>
        <taxon>Flavobacterium</taxon>
    </lineage>
</organism>
<accession>V6RWW0</accession>
<reference evidence="2 3" key="1">
    <citation type="journal article" date="2015" name="Stand. Genomic Sci.">
        <title>Genomic Encyclopedia of Bacterial and Archaeal Type Strains, Phase III: the genomes of soil and plant-associated and newly described type strains.</title>
        <authorList>
            <person name="Whitman W.B."/>
            <person name="Woyke T."/>
            <person name="Klenk H.P."/>
            <person name="Zhou Y."/>
            <person name="Lilburn T.G."/>
            <person name="Beck B.J."/>
            <person name="De Vos P."/>
            <person name="Vandamme P."/>
            <person name="Eisen J.A."/>
            <person name="Garrity G."/>
            <person name="Hugenholtz P."/>
            <person name="Kyrpides N.C."/>
        </authorList>
    </citation>
    <scope>NUCLEOTIDE SEQUENCE [LARGE SCALE GENOMIC DNA]</scope>
    <source>
        <strain evidence="2 3">CGMCC 1.7270</strain>
    </source>
</reference>
<keyword evidence="1" id="KW-1133">Transmembrane helix</keyword>
<dbReference type="PANTHER" id="PTHR37314:SF5">
    <property type="entry name" value="SLR0142 PROTEIN"/>
    <property type="match status" value="1"/>
</dbReference>
<evidence type="ECO:0000313" key="2">
    <source>
        <dbReference type="EMBL" id="TWI15371.1"/>
    </source>
</evidence>
<feature type="transmembrane region" description="Helical" evidence="1">
    <location>
        <begin position="54"/>
        <end position="76"/>
    </location>
</feature>
<dbReference type="STRING" id="1341154.FCR2A7T_23780"/>
<dbReference type="AlphaFoldDB" id="V6RWW0"/>
<evidence type="ECO:0000256" key="1">
    <source>
        <dbReference type="SAM" id="Phobius"/>
    </source>
</evidence>